<dbReference type="RefSeq" id="WP_097143900.1">
    <property type="nucleotide sequence ID" value="NZ_OBEA01000001.1"/>
</dbReference>
<dbReference type="InterPro" id="IPR016181">
    <property type="entry name" value="Acyl_CoA_acyltransferase"/>
</dbReference>
<dbReference type="Pfam" id="PF00583">
    <property type="entry name" value="Acetyltransf_1"/>
    <property type="match status" value="1"/>
</dbReference>
<dbReference type="Gene3D" id="3.40.630.30">
    <property type="match status" value="1"/>
</dbReference>
<dbReference type="PANTHER" id="PTHR43877">
    <property type="entry name" value="AMINOALKYLPHOSPHONATE N-ACETYLTRANSFERASE-RELATED-RELATED"/>
    <property type="match status" value="1"/>
</dbReference>
<dbReference type="OrthoDB" id="7301318at2"/>
<evidence type="ECO:0000256" key="1">
    <source>
        <dbReference type="ARBA" id="ARBA00022679"/>
    </source>
</evidence>
<protein>
    <submittedName>
        <fullName evidence="5">Acetyltransferase (GNAT) family protein</fullName>
    </submittedName>
    <submittedName>
        <fullName evidence="4">N-acetyltransferase</fullName>
    </submittedName>
</protein>
<dbReference type="SUPFAM" id="SSF55729">
    <property type="entry name" value="Acyl-CoA N-acyltransferases (Nat)"/>
    <property type="match status" value="1"/>
</dbReference>
<gene>
    <name evidence="4" type="ORF">CVM39_15375</name>
    <name evidence="5" type="ORF">SAMN06297129_0080</name>
</gene>
<dbReference type="EMBL" id="OBEA01000001">
    <property type="protein sequence ID" value="SNY35764.1"/>
    <property type="molecule type" value="Genomic_DNA"/>
</dbReference>
<evidence type="ECO:0000313" key="7">
    <source>
        <dbReference type="Proteomes" id="UP000231702"/>
    </source>
</evidence>
<dbReference type="AlphaFoldDB" id="A0A285HJE1"/>
<reference evidence="4 7" key="2">
    <citation type="journal article" date="2018" name="Int. J. Syst. Evol. Microbiol.">
        <title>Pseudooceanicola lipolyticus sp. nov., a marine alphaproteobacterium, reclassification of Oceanicola flagellatus as Pseudooceanicola flagellatus comb. nov. and emended description of the genus Pseudooceanicola.</title>
        <authorList>
            <person name="Huang M.-M."/>
            <person name="Guo L.-L."/>
            <person name="Wu Y.-H."/>
            <person name="Lai Q.-L."/>
            <person name="Shao Z.-Z."/>
            <person name="Wang C.-S."/>
            <person name="Wu M."/>
            <person name="Xu X.-W."/>
        </authorList>
    </citation>
    <scope>NUCLEOTIDE SEQUENCE [LARGE SCALE GENOMIC DNA]</scope>
    <source>
        <strain evidence="4 7">Ar-45</strain>
    </source>
</reference>
<evidence type="ECO:0000313" key="6">
    <source>
        <dbReference type="Proteomes" id="UP000231655"/>
    </source>
</evidence>
<keyword evidence="7" id="KW-1185">Reference proteome</keyword>
<organism evidence="5 6">
    <name type="scientific">Pseudooceanicola antarcticus</name>
    <dbReference type="NCBI Taxonomy" id="1247613"/>
    <lineage>
        <taxon>Bacteria</taxon>
        <taxon>Pseudomonadati</taxon>
        <taxon>Pseudomonadota</taxon>
        <taxon>Alphaproteobacteria</taxon>
        <taxon>Rhodobacterales</taxon>
        <taxon>Paracoccaceae</taxon>
        <taxon>Pseudooceanicola</taxon>
    </lineage>
</organism>
<keyword evidence="2" id="KW-0012">Acyltransferase</keyword>
<dbReference type="EMBL" id="PGTD01000017">
    <property type="protein sequence ID" value="PJE27941.1"/>
    <property type="molecule type" value="Genomic_DNA"/>
</dbReference>
<dbReference type="GO" id="GO:0016747">
    <property type="term" value="F:acyltransferase activity, transferring groups other than amino-acyl groups"/>
    <property type="evidence" value="ECO:0007669"/>
    <property type="project" value="InterPro"/>
</dbReference>
<name>A0A285HJE1_9RHOB</name>
<dbReference type="Proteomes" id="UP000231702">
    <property type="component" value="Unassembled WGS sequence"/>
</dbReference>
<feature type="domain" description="N-acetyltransferase" evidence="3">
    <location>
        <begin position="98"/>
        <end position="243"/>
    </location>
</feature>
<dbReference type="InterPro" id="IPR050832">
    <property type="entry name" value="Bact_Acetyltransf"/>
</dbReference>
<reference evidence="5 6" key="1">
    <citation type="submission" date="2017-09" db="EMBL/GenBank/DDBJ databases">
        <authorList>
            <person name="Ehlers B."/>
            <person name="Leendertz F.H."/>
        </authorList>
    </citation>
    <scope>NUCLEOTIDE SEQUENCE [LARGE SCALE GENOMIC DNA]</scope>
    <source>
        <strain evidence="5 6">CGMCC 1.12662</strain>
    </source>
</reference>
<accession>A0A285HJE1</accession>
<evidence type="ECO:0000313" key="5">
    <source>
        <dbReference type="EMBL" id="SNY35764.1"/>
    </source>
</evidence>
<dbReference type="InterPro" id="IPR000182">
    <property type="entry name" value="GNAT_dom"/>
</dbReference>
<proteinExistence type="predicted"/>
<evidence type="ECO:0000259" key="3">
    <source>
        <dbReference type="PROSITE" id="PS51186"/>
    </source>
</evidence>
<evidence type="ECO:0000313" key="4">
    <source>
        <dbReference type="EMBL" id="PJE27941.1"/>
    </source>
</evidence>
<keyword evidence="1 5" id="KW-0808">Transferase</keyword>
<dbReference type="PROSITE" id="PS51186">
    <property type="entry name" value="GNAT"/>
    <property type="match status" value="1"/>
</dbReference>
<evidence type="ECO:0000256" key="2">
    <source>
        <dbReference type="ARBA" id="ARBA00023315"/>
    </source>
</evidence>
<dbReference type="PANTHER" id="PTHR43877:SF1">
    <property type="entry name" value="ACETYLTRANSFERASE"/>
    <property type="match status" value="1"/>
</dbReference>
<sequence length="243" mass="25762">MSADRTPELMAVVDATWPPAETIEASPFVLRRGGGGGKRVSSASAMRDGITQAEIDAAEAAMRAMAQQPLFSIRPGDEALDAALQARGYEVVDPVWIYVIPAATLAALPKRGEERVSVPAWEPLAMQREIWAAGGIGPSRIAVMQRVSGAKTSLIGRFDNAPGGTAFVALSGGIAMLHALEVLPEARGRGMGRAMMIDAAKWAVAQGAQEFSVVVTRQNTGGNALYRSLGMEQVGQYHYRLLS</sequence>
<dbReference type="Proteomes" id="UP000231655">
    <property type="component" value="Unassembled WGS sequence"/>
</dbReference>
<dbReference type="CDD" id="cd04301">
    <property type="entry name" value="NAT_SF"/>
    <property type="match status" value="1"/>
</dbReference>